<dbReference type="EC" id="3.5.99.2" evidence="5"/>
<feature type="domain" description="Thiaminase-2/PQQC" evidence="9">
    <location>
        <begin position="13"/>
        <end position="204"/>
    </location>
</feature>
<organism evidence="10 11">
    <name type="scientific">Pilibacter termitis</name>
    <dbReference type="NCBI Taxonomy" id="263852"/>
    <lineage>
        <taxon>Bacteria</taxon>
        <taxon>Bacillati</taxon>
        <taxon>Bacillota</taxon>
        <taxon>Bacilli</taxon>
        <taxon>Lactobacillales</taxon>
        <taxon>Enterococcaceae</taxon>
        <taxon>Pilibacter</taxon>
    </lineage>
</organism>
<dbReference type="CDD" id="cd16099">
    <property type="entry name" value="TenA_PqqC-like"/>
    <property type="match status" value="1"/>
</dbReference>
<sequence length="206" mass="24677">MDIQELFQRNKTYFRQCLQHEFVVKMFDGTLEIEKYKEYLIQDAIYLSTFTEVHKELIALSEEQHKDYFEERLRNLEMAELEIREELLKNLGITEKEIQPEKANEVTKSYQAYLYAALKSRNIGEIMVSLLPCYWIYQYIGEKGVVVKTKENPFTPWIATYKNEEYSEIVKEHIQFCTKYVENIEDVAELFEQGCKLEVAFFDRVK</sequence>
<dbReference type="UniPathway" id="UPA00060"/>
<comment type="similarity">
    <text evidence="3">Belongs to the TenA family.</text>
</comment>
<proteinExistence type="inferred from homology"/>
<dbReference type="AlphaFoldDB" id="A0A1T4L3P7"/>
<reference evidence="10 11" key="1">
    <citation type="submission" date="2017-02" db="EMBL/GenBank/DDBJ databases">
        <authorList>
            <person name="Peterson S.W."/>
        </authorList>
    </citation>
    <scope>NUCLEOTIDE SEQUENCE [LARGE SCALE GENOMIC DNA]</scope>
    <source>
        <strain evidence="10 11">ATCC BAA-1030</strain>
    </source>
</reference>
<evidence type="ECO:0000256" key="3">
    <source>
        <dbReference type="ARBA" id="ARBA00010264"/>
    </source>
</evidence>
<evidence type="ECO:0000256" key="4">
    <source>
        <dbReference type="ARBA" id="ARBA00011881"/>
    </source>
</evidence>
<dbReference type="EMBL" id="FUXI01000004">
    <property type="protein sequence ID" value="SJZ49345.1"/>
    <property type="molecule type" value="Genomic_DNA"/>
</dbReference>
<comment type="catalytic activity">
    <reaction evidence="8">
        <text>thiamine + H2O = 5-(2-hydroxyethyl)-4-methylthiazole + 4-amino-5-hydroxymethyl-2-methylpyrimidine + H(+)</text>
        <dbReference type="Rhea" id="RHEA:17509"/>
        <dbReference type="ChEBI" id="CHEBI:15377"/>
        <dbReference type="ChEBI" id="CHEBI:15378"/>
        <dbReference type="ChEBI" id="CHEBI:16892"/>
        <dbReference type="ChEBI" id="CHEBI:17957"/>
        <dbReference type="ChEBI" id="CHEBI:18385"/>
        <dbReference type="EC" id="3.5.99.2"/>
    </reaction>
</comment>
<protein>
    <recommendedName>
        <fullName evidence="6">Aminopyrimidine aminohydrolase</fullName>
        <ecNumber evidence="5">3.5.99.2</ecNumber>
    </recommendedName>
</protein>
<dbReference type="GO" id="GO:0005829">
    <property type="term" value="C:cytosol"/>
    <property type="evidence" value="ECO:0007669"/>
    <property type="project" value="TreeGrafter"/>
</dbReference>
<evidence type="ECO:0000313" key="11">
    <source>
        <dbReference type="Proteomes" id="UP000190328"/>
    </source>
</evidence>
<evidence type="ECO:0000256" key="5">
    <source>
        <dbReference type="ARBA" id="ARBA00012684"/>
    </source>
</evidence>
<evidence type="ECO:0000259" key="9">
    <source>
        <dbReference type="Pfam" id="PF03070"/>
    </source>
</evidence>
<comment type="pathway">
    <text evidence="2">Cofactor biosynthesis; thiamine diphosphate biosynthesis.</text>
</comment>
<dbReference type="Proteomes" id="UP000190328">
    <property type="component" value="Unassembled WGS sequence"/>
</dbReference>
<dbReference type="GO" id="GO:0009228">
    <property type="term" value="P:thiamine biosynthetic process"/>
    <property type="evidence" value="ECO:0007669"/>
    <property type="project" value="UniProtKB-KW"/>
</dbReference>
<evidence type="ECO:0000256" key="8">
    <source>
        <dbReference type="ARBA" id="ARBA00048337"/>
    </source>
</evidence>
<dbReference type="GO" id="GO:0050334">
    <property type="term" value="F:thiaminase activity"/>
    <property type="evidence" value="ECO:0007669"/>
    <property type="project" value="UniProtKB-EC"/>
</dbReference>
<evidence type="ECO:0000313" key="10">
    <source>
        <dbReference type="EMBL" id="SJZ49345.1"/>
    </source>
</evidence>
<evidence type="ECO:0000256" key="7">
    <source>
        <dbReference type="ARBA" id="ARBA00022977"/>
    </source>
</evidence>
<dbReference type="InterPro" id="IPR016084">
    <property type="entry name" value="Haem_Oase-like_multi-hlx"/>
</dbReference>
<dbReference type="PANTHER" id="PTHR43198">
    <property type="entry name" value="BIFUNCTIONAL TH2 PROTEIN"/>
    <property type="match status" value="1"/>
</dbReference>
<dbReference type="Pfam" id="PF03070">
    <property type="entry name" value="TENA_THI-4"/>
    <property type="match status" value="1"/>
</dbReference>
<comment type="subunit">
    <text evidence="4">Homotetramer.</text>
</comment>
<evidence type="ECO:0000256" key="2">
    <source>
        <dbReference type="ARBA" id="ARBA00004948"/>
    </source>
</evidence>
<evidence type="ECO:0000256" key="6">
    <source>
        <dbReference type="ARBA" id="ARBA00013647"/>
    </source>
</evidence>
<dbReference type="OrthoDB" id="34166at2"/>
<accession>A0A1T4L3P7</accession>
<dbReference type="InterPro" id="IPR004305">
    <property type="entry name" value="Thiaminase-2/PQQC"/>
</dbReference>
<dbReference type="PANTHER" id="PTHR43198:SF2">
    <property type="entry name" value="SI:CH1073-67J19.1-RELATED"/>
    <property type="match status" value="1"/>
</dbReference>
<comment type="catalytic activity">
    <reaction evidence="1">
        <text>4-amino-5-aminomethyl-2-methylpyrimidine + H2O = 4-amino-5-hydroxymethyl-2-methylpyrimidine + NH4(+)</text>
        <dbReference type="Rhea" id="RHEA:31799"/>
        <dbReference type="ChEBI" id="CHEBI:15377"/>
        <dbReference type="ChEBI" id="CHEBI:16892"/>
        <dbReference type="ChEBI" id="CHEBI:28938"/>
        <dbReference type="ChEBI" id="CHEBI:63416"/>
        <dbReference type="EC" id="3.5.99.2"/>
    </reaction>
</comment>
<gene>
    <name evidence="10" type="ORF">SAMN02745116_00526</name>
</gene>
<dbReference type="SUPFAM" id="SSF48613">
    <property type="entry name" value="Heme oxygenase-like"/>
    <property type="match status" value="1"/>
</dbReference>
<dbReference type="GO" id="GO:0009229">
    <property type="term" value="P:thiamine diphosphate biosynthetic process"/>
    <property type="evidence" value="ECO:0007669"/>
    <property type="project" value="UniProtKB-UniPathway"/>
</dbReference>
<keyword evidence="7" id="KW-0784">Thiamine biosynthesis</keyword>
<name>A0A1T4L3P7_9ENTE</name>
<dbReference type="Gene3D" id="1.20.910.10">
    <property type="entry name" value="Heme oxygenase-like"/>
    <property type="match status" value="1"/>
</dbReference>
<evidence type="ECO:0000256" key="1">
    <source>
        <dbReference type="ARBA" id="ARBA00001881"/>
    </source>
</evidence>
<dbReference type="RefSeq" id="WP_078806484.1">
    <property type="nucleotide sequence ID" value="NZ_FUXI01000004.1"/>
</dbReference>
<dbReference type="InterPro" id="IPR050967">
    <property type="entry name" value="Thiamine_Salvage_TenA"/>
</dbReference>
<keyword evidence="11" id="KW-1185">Reference proteome</keyword>
<dbReference type="STRING" id="263852.SAMN02745116_00526"/>